<dbReference type="InterPro" id="IPR023365">
    <property type="entry name" value="Sortase_dom-sf"/>
</dbReference>
<proteinExistence type="predicted"/>
<dbReference type="CDD" id="cd05827">
    <property type="entry name" value="Sortase_C"/>
    <property type="match status" value="1"/>
</dbReference>
<dbReference type="NCBIfam" id="NF033745">
    <property type="entry name" value="class_C_sortase"/>
    <property type="match status" value="1"/>
</dbReference>
<keyword evidence="2" id="KW-0472">Membrane</keyword>
<dbReference type="Gene3D" id="2.40.260.10">
    <property type="entry name" value="Sortase"/>
    <property type="match status" value="1"/>
</dbReference>
<keyword evidence="1" id="KW-0378">Hydrolase</keyword>
<keyword evidence="2" id="KW-1133">Transmembrane helix</keyword>
<dbReference type="RefSeq" id="WP_179940666.1">
    <property type="nucleotide sequence ID" value="NZ_JACBYF010000003.1"/>
</dbReference>
<feature type="transmembrane region" description="Helical" evidence="2">
    <location>
        <begin position="255"/>
        <end position="272"/>
    </location>
</feature>
<dbReference type="InterPro" id="IPR042002">
    <property type="entry name" value="Sortase_C"/>
</dbReference>
<keyword evidence="2" id="KW-0812">Transmembrane</keyword>
<dbReference type="InterPro" id="IPR005754">
    <property type="entry name" value="Sortase"/>
</dbReference>
<dbReference type="NCBIfam" id="TIGR01076">
    <property type="entry name" value="sortase_fam"/>
    <property type="match status" value="1"/>
</dbReference>
<dbReference type="Pfam" id="PF04203">
    <property type="entry name" value="Sortase"/>
    <property type="match status" value="1"/>
</dbReference>
<evidence type="ECO:0000313" key="3">
    <source>
        <dbReference type="EMBL" id="NYS47133.1"/>
    </source>
</evidence>
<dbReference type="Proteomes" id="UP000531840">
    <property type="component" value="Unassembled WGS sequence"/>
</dbReference>
<organism evidence="3 4">
    <name type="scientific">Gemelliphila palaticanis</name>
    <dbReference type="NCBI Taxonomy" id="81950"/>
    <lineage>
        <taxon>Bacteria</taxon>
        <taxon>Bacillati</taxon>
        <taxon>Bacillota</taxon>
        <taxon>Bacilli</taxon>
        <taxon>Bacillales</taxon>
        <taxon>Gemellaceae</taxon>
        <taxon>Gemelliphila</taxon>
    </lineage>
</organism>
<dbReference type="EMBL" id="JACBYF010000003">
    <property type="protein sequence ID" value="NYS47133.1"/>
    <property type="molecule type" value="Genomic_DNA"/>
</dbReference>
<evidence type="ECO:0000256" key="1">
    <source>
        <dbReference type="ARBA" id="ARBA00022801"/>
    </source>
</evidence>
<evidence type="ECO:0000256" key="2">
    <source>
        <dbReference type="SAM" id="Phobius"/>
    </source>
</evidence>
<name>A0ABX2SYN8_9BACL</name>
<comment type="caution">
    <text evidence="3">The sequence shown here is derived from an EMBL/GenBank/DDBJ whole genome shotgun (WGS) entry which is preliminary data.</text>
</comment>
<protein>
    <submittedName>
        <fullName evidence="3">Class C sortase</fullName>
    </submittedName>
</protein>
<accession>A0ABX2SYN8</accession>
<dbReference type="SUPFAM" id="SSF63817">
    <property type="entry name" value="Sortase"/>
    <property type="match status" value="1"/>
</dbReference>
<feature type="transmembrane region" description="Helical" evidence="2">
    <location>
        <begin position="20"/>
        <end position="43"/>
    </location>
</feature>
<keyword evidence="4" id="KW-1185">Reference proteome</keyword>
<gene>
    <name evidence="3" type="ORF">HZY85_02850</name>
</gene>
<sequence>MRTKRVNRLKRTNKKNKKVYPYVLLFLFGILIFSYPFISQYYYDIESNKIIVNFSEEANKIKREELDRKLELAKAYNSTLNPLKLADPYTDNEEKGIAEYARMLEVKEMIGHVEIPKLSLDIPIYAGTSDEVLEKGSGHLEGSSLPIGGESSHTVLTAHRGLSSAVMFRNIDKLKEGDVFLIHNIFGTLAYKVDKIQVVKPTNFDPVLVVEGKDYATLLTCDPYLINSHRLLVRGYRIPYSENSINYEDSSFKNIYLMLIVIFILSVFLMLFRRKLKNGKNKQQ</sequence>
<evidence type="ECO:0000313" key="4">
    <source>
        <dbReference type="Proteomes" id="UP000531840"/>
    </source>
</evidence>
<reference evidence="3 4" key="1">
    <citation type="submission" date="2020-07" db="EMBL/GenBank/DDBJ databases">
        <title>MOT database genomes.</title>
        <authorList>
            <person name="Joseph S."/>
            <person name="Aduse-Opoku J."/>
            <person name="Hashim A."/>
            <person name="Wade W."/>
            <person name="Curtis M."/>
        </authorList>
    </citation>
    <scope>NUCLEOTIDE SEQUENCE [LARGE SCALE GENOMIC DNA]</scope>
    <source>
        <strain evidence="3 4">CIP 106318</strain>
    </source>
</reference>